<name>A0AA40DFQ8_9PEZI</name>
<organism evidence="2 3">
    <name type="scientific">Cercophora samala</name>
    <dbReference type="NCBI Taxonomy" id="330535"/>
    <lineage>
        <taxon>Eukaryota</taxon>
        <taxon>Fungi</taxon>
        <taxon>Dikarya</taxon>
        <taxon>Ascomycota</taxon>
        <taxon>Pezizomycotina</taxon>
        <taxon>Sordariomycetes</taxon>
        <taxon>Sordariomycetidae</taxon>
        <taxon>Sordariales</taxon>
        <taxon>Lasiosphaeriaceae</taxon>
        <taxon>Cercophora</taxon>
    </lineage>
</organism>
<proteinExistence type="predicted"/>
<reference evidence="2" key="1">
    <citation type="submission" date="2023-06" db="EMBL/GenBank/DDBJ databases">
        <title>Genome-scale phylogeny and comparative genomics of the fungal order Sordariales.</title>
        <authorList>
            <consortium name="Lawrence Berkeley National Laboratory"/>
            <person name="Hensen N."/>
            <person name="Bonometti L."/>
            <person name="Westerberg I."/>
            <person name="Brannstrom I.O."/>
            <person name="Guillou S."/>
            <person name="Cros-Aarteil S."/>
            <person name="Calhoun S."/>
            <person name="Haridas S."/>
            <person name="Kuo A."/>
            <person name="Mondo S."/>
            <person name="Pangilinan J."/>
            <person name="Riley R."/>
            <person name="Labutti K."/>
            <person name="Andreopoulos B."/>
            <person name="Lipzen A."/>
            <person name="Chen C."/>
            <person name="Yanf M."/>
            <person name="Daum C."/>
            <person name="Ng V."/>
            <person name="Clum A."/>
            <person name="Steindorff A."/>
            <person name="Ohm R."/>
            <person name="Martin F."/>
            <person name="Silar P."/>
            <person name="Natvig D."/>
            <person name="Lalanne C."/>
            <person name="Gautier V."/>
            <person name="Ament-Velasquez S.L."/>
            <person name="Kruys A."/>
            <person name="Hutchinson M.I."/>
            <person name="Powell A.J."/>
            <person name="Barry K."/>
            <person name="Miller A.N."/>
            <person name="Grigoriev I.V."/>
            <person name="Debuchy R."/>
            <person name="Gladieux P."/>
            <person name="Thoren M.H."/>
            <person name="Johannesson H."/>
        </authorList>
    </citation>
    <scope>NUCLEOTIDE SEQUENCE</scope>
    <source>
        <strain evidence="2">CBS 307.81</strain>
    </source>
</reference>
<gene>
    <name evidence="2" type="ORF">QBC41DRAFT_313600</name>
</gene>
<evidence type="ECO:0000313" key="2">
    <source>
        <dbReference type="EMBL" id="KAK0672608.1"/>
    </source>
</evidence>
<dbReference type="Proteomes" id="UP001174997">
    <property type="component" value="Unassembled WGS sequence"/>
</dbReference>
<evidence type="ECO:0000313" key="3">
    <source>
        <dbReference type="Proteomes" id="UP001174997"/>
    </source>
</evidence>
<evidence type="ECO:0000256" key="1">
    <source>
        <dbReference type="SAM" id="MobiDB-lite"/>
    </source>
</evidence>
<sequence>MGVLGRLFKLPLHRLNHYPTLVSISAIKMSTTRPFLLGVLAFGAAASAQGNPFLFRPNGSLYLGNDVTGFAADSWSSAFASGFNATSKVAIKSYDITAEYPGSELPAEQSWSWTIRVKASIGPLAFPSNDTLSQAAGTWLQVQHPKSDLVEIGDTGSFMWQVPKHPSWSTCGVVFVSPDWTRDSPLPGPGCAGVLSADCITEIQRNLEEAYKSEDLGGPIGGRGKNQCPAPRPALLPERCRPSGTVGLGAGLTREIPDVPPGAVLEPSDSGIRGGHSNGTIDVLAFAHLGNATVVAYKQAVQQVYVVGHIWGPNGETDEANSREGAAGNPRAEVTCLKAERVESGDGGGDEGQNGNGNGEEEEEDLGNPFVRNAAVGLGVSTGDLCKLALVFVATSFLSL</sequence>
<feature type="compositionally biased region" description="Gly residues" evidence="1">
    <location>
        <begin position="345"/>
        <end position="358"/>
    </location>
</feature>
<dbReference type="AlphaFoldDB" id="A0AA40DFQ8"/>
<accession>A0AA40DFQ8</accession>
<keyword evidence="3" id="KW-1185">Reference proteome</keyword>
<protein>
    <submittedName>
        <fullName evidence="2">Uncharacterized protein</fullName>
    </submittedName>
</protein>
<dbReference type="EMBL" id="JAULSY010000012">
    <property type="protein sequence ID" value="KAK0672608.1"/>
    <property type="molecule type" value="Genomic_DNA"/>
</dbReference>
<comment type="caution">
    <text evidence="2">The sequence shown here is derived from an EMBL/GenBank/DDBJ whole genome shotgun (WGS) entry which is preliminary data.</text>
</comment>
<feature type="region of interest" description="Disordered" evidence="1">
    <location>
        <begin position="341"/>
        <end position="365"/>
    </location>
</feature>